<accession>A0A0E9QVB5</accession>
<name>A0A0E9QVB5_ANGAN</name>
<protein>
    <submittedName>
        <fullName evidence="2">Uncharacterized protein</fullName>
    </submittedName>
</protein>
<feature type="region of interest" description="Disordered" evidence="1">
    <location>
        <begin position="1"/>
        <end position="21"/>
    </location>
</feature>
<reference evidence="2" key="1">
    <citation type="submission" date="2014-11" db="EMBL/GenBank/DDBJ databases">
        <authorList>
            <person name="Amaro Gonzalez C."/>
        </authorList>
    </citation>
    <scope>NUCLEOTIDE SEQUENCE</scope>
</reference>
<evidence type="ECO:0000313" key="2">
    <source>
        <dbReference type="EMBL" id="JAH20754.1"/>
    </source>
</evidence>
<dbReference type="AlphaFoldDB" id="A0A0E9QVB5"/>
<proteinExistence type="predicted"/>
<feature type="compositionally biased region" description="Polar residues" evidence="1">
    <location>
        <begin position="10"/>
        <end position="21"/>
    </location>
</feature>
<sequence length="21" mass="2494">MHWPQDKNSLECTQETESICN</sequence>
<reference evidence="2" key="2">
    <citation type="journal article" date="2015" name="Fish Shellfish Immunol.">
        <title>Early steps in the European eel (Anguilla anguilla)-Vibrio vulnificus interaction in the gills: Role of the RtxA13 toxin.</title>
        <authorList>
            <person name="Callol A."/>
            <person name="Pajuelo D."/>
            <person name="Ebbesson L."/>
            <person name="Teles M."/>
            <person name="MacKenzie S."/>
            <person name="Amaro C."/>
        </authorList>
    </citation>
    <scope>NUCLEOTIDE SEQUENCE</scope>
</reference>
<evidence type="ECO:0000256" key="1">
    <source>
        <dbReference type="SAM" id="MobiDB-lite"/>
    </source>
</evidence>
<dbReference type="EMBL" id="GBXM01087823">
    <property type="protein sequence ID" value="JAH20754.1"/>
    <property type="molecule type" value="Transcribed_RNA"/>
</dbReference>
<organism evidence="2">
    <name type="scientific">Anguilla anguilla</name>
    <name type="common">European freshwater eel</name>
    <name type="synonym">Muraena anguilla</name>
    <dbReference type="NCBI Taxonomy" id="7936"/>
    <lineage>
        <taxon>Eukaryota</taxon>
        <taxon>Metazoa</taxon>
        <taxon>Chordata</taxon>
        <taxon>Craniata</taxon>
        <taxon>Vertebrata</taxon>
        <taxon>Euteleostomi</taxon>
        <taxon>Actinopterygii</taxon>
        <taxon>Neopterygii</taxon>
        <taxon>Teleostei</taxon>
        <taxon>Anguilliformes</taxon>
        <taxon>Anguillidae</taxon>
        <taxon>Anguilla</taxon>
    </lineage>
</organism>